<feature type="domain" description="Beta-lactamase-related" evidence="3">
    <location>
        <begin position="19"/>
        <end position="321"/>
    </location>
</feature>
<accession>A0A9W6HVG9</accession>
<organism evidence="4 5">
    <name type="scientific">Microbacterium keratanolyticum</name>
    <dbReference type="NCBI Taxonomy" id="67574"/>
    <lineage>
        <taxon>Bacteria</taxon>
        <taxon>Bacillati</taxon>
        <taxon>Actinomycetota</taxon>
        <taxon>Actinomycetes</taxon>
        <taxon>Micrococcales</taxon>
        <taxon>Microbacteriaceae</taxon>
        <taxon>Microbacterium</taxon>
    </lineage>
</organism>
<dbReference type="AlphaFoldDB" id="A0A9W6HVG9"/>
<dbReference type="InterPro" id="IPR050491">
    <property type="entry name" value="AmpC-like"/>
</dbReference>
<dbReference type="Gene3D" id="3.40.710.10">
    <property type="entry name" value="DD-peptidase/beta-lactamase superfamily"/>
    <property type="match status" value="1"/>
</dbReference>
<reference evidence="4" key="2">
    <citation type="submission" date="2023-01" db="EMBL/GenBank/DDBJ databases">
        <authorList>
            <person name="Sun Q."/>
            <person name="Evtushenko L."/>
        </authorList>
    </citation>
    <scope>NUCLEOTIDE SEQUENCE</scope>
    <source>
        <strain evidence="4">VKM Ac-1958</strain>
    </source>
</reference>
<dbReference type="EMBL" id="BSET01000002">
    <property type="protein sequence ID" value="GLK02715.1"/>
    <property type="molecule type" value="Genomic_DNA"/>
</dbReference>
<keyword evidence="2" id="KW-0472">Membrane</keyword>
<protein>
    <submittedName>
        <fullName evidence="4">Serine hydrolase</fullName>
    </submittedName>
</protein>
<dbReference type="InterPro" id="IPR012338">
    <property type="entry name" value="Beta-lactam/transpept-like"/>
</dbReference>
<evidence type="ECO:0000259" key="3">
    <source>
        <dbReference type="Pfam" id="PF00144"/>
    </source>
</evidence>
<gene>
    <name evidence="4" type="ORF">GCM10017596_24300</name>
</gene>
<evidence type="ECO:0000313" key="5">
    <source>
        <dbReference type="Proteomes" id="UP001142325"/>
    </source>
</evidence>
<dbReference type="GO" id="GO:0016020">
    <property type="term" value="C:membrane"/>
    <property type="evidence" value="ECO:0007669"/>
    <property type="project" value="UniProtKB-SubCell"/>
</dbReference>
<dbReference type="GO" id="GO:0016787">
    <property type="term" value="F:hydrolase activity"/>
    <property type="evidence" value="ECO:0007669"/>
    <property type="project" value="UniProtKB-KW"/>
</dbReference>
<dbReference type="RefSeq" id="WP_204937557.1">
    <property type="nucleotide sequence ID" value="NZ_BAAAUM010000002.1"/>
</dbReference>
<dbReference type="Pfam" id="PF00144">
    <property type="entry name" value="Beta-lactamase"/>
    <property type="match status" value="1"/>
</dbReference>
<evidence type="ECO:0000256" key="1">
    <source>
        <dbReference type="ARBA" id="ARBA00004370"/>
    </source>
</evidence>
<dbReference type="SUPFAM" id="SSF56601">
    <property type="entry name" value="beta-lactamase/transpeptidase-like"/>
    <property type="match status" value="1"/>
</dbReference>
<comment type="subcellular location">
    <subcellularLocation>
        <location evidence="1">Membrane</location>
    </subcellularLocation>
</comment>
<evidence type="ECO:0000256" key="2">
    <source>
        <dbReference type="ARBA" id="ARBA00023136"/>
    </source>
</evidence>
<dbReference type="InterPro" id="IPR001466">
    <property type="entry name" value="Beta-lactam-related"/>
</dbReference>
<dbReference type="PANTHER" id="PTHR46825:SF11">
    <property type="entry name" value="PENICILLIN-BINDING PROTEIN 4"/>
    <property type="match status" value="1"/>
</dbReference>
<reference evidence="4" key="1">
    <citation type="journal article" date="2014" name="Int. J. Syst. Evol. Microbiol.">
        <title>Complete genome sequence of Corynebacterium casei LMG S-19264T (=DSM 44701T), isolated from a smear-ripened cheese.</title>
        <authorList>
            <consortium name="US DOE Joint Genome Institute (JGI-PGF)"/>
            <person name="Walter F."/>
            <person name="Albersmeier A."/>
            <person name="Kalinowski J."/>
            <person name="Ruckert C."/>
        </authorList>
    </citation>
    <scope>NUCLEOTIDE SEQUENCE</scope>
    <source>
        <strain evidence="4">VKM Ac-1958</strain>
    </source>
</reference>
<name>A0A9W6HVG9_9MICO</name>
<dbReference type="PANTHER" id="PTHR46825">
    <property type="entry name" value="D-ALANYL-D-ALANINE-CARBOXYPEPTIDASE/ENDOPEPTIDASE AMPH"/>
    <property type="match status" value="1"/>
</dbReference>
<comment type="caution">
    <text evidence="4">The sequence shown here is derived from an EMBL/GenBank/DDBJ whole genome shotgun (WGS) entry which is preliminary data.</text>
</comment>
<sequence>MPTDPISALHNAALRTGFSGVIRIDRPGEDVFVEAYGFADRARRQRMTIAHRCGLASVSKGFTALAVGALIDDGVLSFESRARDMLGADLPLVHDDVTVGHLLAHTSGIGDYLDEAHGEITDYIFDRPLHLFDSTEAFLPVLDGHPQVSTPGSGFTYCNSGFVVLALVAERASGVPFHELVSTRVFAPAGMADTGYPRADEIAGDMALGYLDERGDRTNVFHLPVRGSGDGGAFTTVADLALFWTALFAGKVVSDSTRDSLTSALNHVPSERMRYGRGFWRGWESDAVILEGYDAGVSARTWHDPSSGVTGSIIANTSEGAWPVIAALDWS</sequence>
<keyword evidence="5" id="KW-1185">Reference proteome</keyword>
<proteinExistence type="predicted"/>
<keyword evidence="4" id="KW-0378">Hydrolase</keyword>
<dbReference type="Proteomes" id="UP001142325">
    <property type="component" value="Unassembled WGS sequence"/>
</dbReference>
<evidence type="ECO:0000313" key="4">
    <source>
        <dbReference type="EMBL" id="GLK02715.1"/>
    </source>
</evidence>